<dbReference type="RefSeq" id="WP_252465075.1">
    <property type="nucleotide sequence ID" value="NZ_JALBWM010000012.1"/>
</dbReference>
<dbReference type="PROSITE" id="PS01023">
    <property type="entry name" value="PTR2_2"/>
    <property type="match status" value="1"/>
</dbReference>
<dbReference type="GO" id="GO:0006857">
    <property type="term" value="P:oligopeptide transport"/>
    <property type="evidence" value="ECO:0007669"/>
    <property type="project" value="InterPro"/>
</dbReference>
<dbReference type="CDD" id="cd17346">
    <property type="entry name" value="MFS_DtpA_like"/>
    <property type="match status" value="1"/>
</dbReference>
<dbReference type="PROSITE" id="PS01022">
    <property type="entry name" value="PTR2_1"/>
    <property type="match status" value="1"/>
</dbReference>
<organism evidence="10 11">
    <name type="scientific">Microbulbifer okhotskensis</name>
    <dbReference type="NCBI Taxonomy" id="2926617"/>
    <lineage>
        <taxon>Bacteria</taxon>
        <taxon>Pseudomonadati</taxon>
        <taxon>Pseudomonadota</taxon>
        <taxon>Gammaproteobacteria</taxon>
        <taxon>Cellvibrionales</taxon>
        <taxon>Microbulbiferaceae</taxon>
        <taxon>Microbulbifer</taxon>
    </lineage>
</organism>
<evidence type="ECO:0000256" key="5">
    <source>
        <dbReference type="ARBA" id="ARBA00022856"/>
    </source>
</evidence>
<evidence type="ECO:0000256" key="4">
    <source>
        <dbReference type="ARBA" id="ARBA00022692"/>
    </source>
</evidence>
<proteinExistence type="inferred from homology"/>
<feature type="transmembrane region" description="Helical" evidence="9">
    <location>
        <begin position="193"/>
        <end position="217"/>
    </location>
</feature>
<feature type="transmembrane region" description="Helical" evidence="9">
    <location>
        <begin position="347"/>
        <end position="365"/>
    </location>
</feature>
<keyword evidence="11" id="KW-1185">Reference proteome</keyword>
<keyword evidence="5" id="KW-0571">Peptide transport</keyword>
<evidence type="ECO:0000256" key="8">
    <source>
        <dbReference type="RuleBase" id="RU003755"/>
    </source>
</evidence>
<comment type="similarity">
    <text evidence="8">Belongs to the major facilitator superfamily. Proton-dependent oligopeptide transporter (POT/PTR) (TC 2.A.17) family.</text>
</comment>
<evidence type="ECO:0000256" key="9">
    <source>
        <dbReference type="SAM" id="Phobius"/>
    </source>
</evidence>
<dbReference type="InterPro" id="IPR000109">
    <property type="entry name" value="POT_fam"/>
</dbReference>
<feature type="transmembrane region" description="Helical" evidence="9">
    <location>
        <begin position="67"/>
        <end position="85"/>
    </location>
</feature>
<dbReference type="AlphaFoldDB" id="A0A9X2J6M4"/>
<feature type="transmembrane region" description="Helical" evidence="9">
    <location>
        <begin position="153"/>
        <end position="172"/>
    </location>
</feature>
<keyword evidence="3" id="KW-1003">Cell membrane</keyword>
<feature type="transmembrane region" description="Helical" evidence="9">
    <location>
        <begin position="568"/>
        <end position="586"/>
    </location>
</feature>
<feature type="transmembrane region" description="Helical" evidence="9">
    <location>
        <begin position="223"/>
        <end position="242"/>
    </location>
</feature>
<feature type="transmembrane region" description="Helical" evidence="9">
    <location>
        <begin position="324"/>
        <end position="341"/>
    </location>
</feature>
<feature type="transmembrane region" description="Helical" evidence="9">
    <location>
        <begin position="271"/>
        <end position="288"/>
    </location>
</feature>
<feature type="transmembrane region" description="Helical" evidence="9">
    <location>
        <begin position="294"/>
        <end position="312"/>
    </location>
</feature>
<sequence length="594" mass="63609">MSSNVADATTAAATSGSGELLGHPKGLYICFATEMWERFSFYGMKYLLLLYLTKYHLFTDSAGYDVLGAYAGLVYALPLIGGLLADRYLGMRKAVLFGGALLCLGHLLMAVEGHQAISYAAGSVLSEAITLNNGTVIAAGTTLSENVIIQDVVALKVFFMALALITVGVGFLKPNISTIVGQLYPKNDSRRDAGFTIFYMGINVGSFIATLLCGWLGETYGWGYGFGLAGIGMILGLITFIWGQKYLDGLAEPSRPEVLKEKALGPINKEWAVYLGAILSLGAVWYLVQSEPAVHLAQNSLLIVAIVGLILFSMLYKDEKNKDILAIAIAGVTAALGLVWAFSGNDIWLGTMLLSLVGFIGYGFIRHYSEEFSRTVVLMVLITSTIVFWALFEQSAGSMTLYADRVLDRSIGDGEVRASMFGSLNAGFIMLLAIPFASLWVWLGKRGWEPSTPVKFGLGIIQAGLGFGALVLGATFPTEAGKVAMIWLVLAYLLHTSGELCLSPVGLSAVTKLSIGKVVSVSMGTWFLATALSETVATRIGKMAAVPQDGATDLASTLTTYTSLYEYLMWWGLGAGALMIIISPLLKKGMRGIR</sequence>
<dbReference type="InterPro" id="IPR005279">
    <property type="entry name" value="Dipep/tripep_permease"/>
</dbReference>
<evidence type="ECO:0000256" key="7">
    <source>
        <dbReference type="ARBA" id="ARBA00023136"/>
    </source>
</evidence>
<feature type="transmembrane region" description="Helical" evidence="9">
    <location>
        <begin position="456"/>
        <end position="477"/>
    </location>
</feature>
<evidence type="ECO:0000256" key="6">
    <source>
        <dbReference type="ARBA" id="ARBA00022989"/>
    </source>
</evidence>
<evidence type="ECO:0000256" key="2">
    <source>
        <dbReference type="ARBA" id="ARBA00022448"/>
    </source>
</evidence>
<dbReference type="GO" id="GO:0005886">
    <property type="term" value="C:plasma membrane"/>
    <property type="evidence" value="ECO:0007669"/>
    <property type="project" value="UniProtKB-SubCell"/>
</dbReference>
<dbReference type="Pfam" id="PF00854">
    <property type="entry name" value="PTR2"/>
    <property type="match status" value="2"/>
</dbReference>
<dbReference type="Proteomes" id="UP001139028">
    <property type="component" value="Unassembled WGS sequence"/>
</dbReference>
<evidence type="ECO:0000256" key="1">
    <source>
        <dbReference type="ARBA" id="ARBA00004651"/>
    </source>
</evidence>
<feature type="transmembrane region" description="Helical" evidence="9">
    <location>
        <begin position="483"/>
        <end position="502"/>
    </location>
</feature>
<comment type="subcellular location">
    <subcellularLocation>
        <location evidence="1">Cell membrane</location>
        <topology evidence="1">Multi-pass membrane protein</topology>
    </subcellularLocation>
    <subcellularLocation>
        <location evidence="8">Membrane</location>
        <topology evidence="8">Multi-pass membrane protein</topology>
    </subcellularLocation>
</comment>
<accession>A0A9X2J6M4</accession>
<dbReference type="EMBL" id="JALBWM010000012">
    <property type="protein sequence ID" value="MCO1333631.1"/>
    <property type="molecule type" value="Genomic_DNA"/>
</dbReference>
<keyword evidence="4 8" id="KW-0812">Transmembrane</keyword>
<dbReference type="SUPFAM" id="SSF103473">
    <property type="entry name" value="MFS general substrate transporter"/>
    <property type="match status" value="1"/>
</dbReference>
<name>A0A9X2J6M4_9GAMM</name>
<dbReference type="InterPro" id="IPR050171">
    <property type="entry name" value="MFS_Transporters"/>
</dbReference>
<feature type="transmembrane region" description="Helical" evidence="9">
    <location>
        <begin position="372"/>
        <end position="392"/>
    </location>
</feature>
<evidence type="ECO:0000256" key="3">
    <source>
        <dbReference type="ARBA" id="ARBA00022475"/>
    </source>
</evidence>
<dbReference type="GO" id="GO:1904680">
    <property type="term" value="F:peptide transmembrane transporter activity"/>
    <property type="evidence" value="ECO:0007669"/>
    <property type="project" value="InterPro"/>
</dbReference>
<keyword evidence="5" id="KW-0653">Protein transport</keyword>
<keyword evidence="6 9" id="KW-1133">Transmembrane helix</keyword>
<protein>
    <submittedName>
        <fullName evidence="10">MFS transporter</fullName>
    </submittedName>
</protein>
<keyword evidence="2 8" id="KW-0813">Transport</keyword>
<dbReference type="Gene3D" id="1.20.1250.20">
    <property type="entry name" value="MFS general substrate transporter like domains"/>
    <property type="match status" value="2"/>
</dbReference>
<dbReference type="InterPro" id="IPR018456">
    <property type="entry name" value="PTR2_symporter_CS"/>
</dbReference>
<feature type="transmembrane region" description="Helical" evidence="9">
    <location>
        <begin position="514"/>
        <end position="533"/>
    </location>
</feature>
<feature type="transmembrane region" description="Helical" evidence="9">
    <location>
        <begin position="94"/>
        <end position="111"/>
    </location>
</feature>
<gene>
    <name evidence="10" type="ORF">MO867_04675</name>
</gene>
<evidence type="ECO:0000313" key="11">
    <source>
        <dbReference type="Proteomes" id="UP001139028"/>
    </source>
</evidence>
<comment type="caution">
    <text evidence="10">The sequence shown here is derived from an EMBL/GenBank/DDBJ whole genome shotgun (WGS) entry which is preliminary data.</text>
</comment>
<dbReference type="PANTHER" id="PTHR23517:SF15">
    <property type="entry name" value="PROTON-DEPENDENT OLIGOPEPTIDE FAMILY TRANSPORT PROTEIN"/>
    <property type="match status" value="1"/>
</dbReference>
<feature type="transmembrane region" description="Helical" evidence="9">
    <location>
        <begin position="424"/>
        <end position="444"/>
    </location>
</feature>
<evidence type="ECO:0000313" key="10">
    <source>
        <dbReference type="EMBL" id="MCO1333631.1"/>
    </source>
</evidence>
<keyword evidence="7 9" id="KW-0472">Membrane</keyword>
<reference evidence="10" key="1">
    <citation type="journal article" date="2022" name="Arch. Microbiol.">
        <title>Microbulbifer okhotskensis sp. nov., isolated from a deep bottom sediment of the Okhotsk Sea.</title>
        <authorList>
            <person name="Romanenko L."/>
            <person name="Kurilenko V."/>
            <person name="Otstavnykh N."/>
            <person name="Velansky P."/>
            <person name="Isaeva M."/>
            <person name="Mikhailov V."/>
        </authorList>
    </citation>
    <scope>NUCLEOTIDE SEQUENCE</scope>
    <source>
        <strain evidence="10">OS29</strain>
    </source>
</reference>
<dbReference type="PANTHER" id="PTHR23517">
    <property type="entry name" value="RESISTANCE PROTEIN MDTM, PUTATIVE-RELATED-RELATED"/>
    <property type="match status" value="1"/>
</dbReference>
<dbReference type="InterPro" id="IPR036259">
    <property type="entry name" value="MFS_trans_sf"/>
</dbReference>